<dbReference type="SMART" id="SM00388">
    <property type="entry name" value="HisKA"/>
    <property type="match status" value="1"/>
</dbReference>
<dbReference type="PRINTS" id="PR00344">
    <property type="entry name" value="BCTRLSENSOR"/>
</dbReference>
<reference evidence="11 12" key="1">
    <citation type="submission" date="2010-11" db="EMBL/GenBank/DDBJ databases">
        <title>The complete genome of Thermotoga thermarum DSM 5069.</title>
        <authorList>
            <consortium name="US DOE Joint Genome Institute (JGI-PGF)"/>
            <person name="Lucas S."/>
            <person name="Copeland A."/>
            <person name="Lapidus A."/>
            <person name="Bruce D."/>
            <person name="Goodwin L."/>
            <person name="Pitluck S."/>
            <person name="Kyrpides N."/>
            <person name="Mavromatis K."/>
            <person name="Ivanova N."/>
            <person name="Zeytun A."/>
            <person name="Brettin T."/>
            <person name="Detter J.C."/>
            <person name="Tapia R."/>
            <person name="Han C."/>
            <person name="Land M."/>
            <person name="Hauser L."/>
            <person name="Markowitz V."/>
            <person name="Cheng J.-F."/>
            <person name="Hugenholtz P."/>
            <person name="Woyke T."/>
            <person name="Wu D."/>
            <person name="Spring S."/>
            <person name="Schroeder M."/>
            <person name="Brambilla E."/>
            <person name="Klenk H.-P."/>
            <person name="Eisen J.A."/>
        </authorList>
    </citation>
    <scope>NUCLEOTIDE SEQUENCE [LARGE SCALE GENOMIC DNA]</scope>
    <source>
        <strain evidence="11 12">DSM 5069</strain>
    </source>
</reference>
<dbReference type="EMBL" id="CP002351">
    <property type="protein sequence ID" value="AEH51714.1"/>
    <property type="molecule type" value="Genomic_DNA"/>
</dbReference>
<dbReference type="InterPro" id="IPR004358">
    <property type="entry name" value="Sig_transdc_His_kin-like_C"/>
</dbReference>
<dbReference type="InterPro" id="IPR029016">
    <property type="entry name" value="GAF-like_dom_sf"/>
</dbReference>
<dbReference type="PROSITE" id="PS50112">
    <property type="entry name" value="PAS"/>
    <property type="match status" value="1"/>
</dbReference>
<evidence type="ECO:0000313" key="11">
    <source>
        <dbReference type="EMBL" id="AEH51714.1"/>
    </source>
</evidence>
<dbReference type="GO" id="GO:0006355">
    <property type="term" value="P:regulation of DNA-templated transcription"/>
    <property type="evidence" value="ECO:0007669"/>
    <property type="project" value="InterPro"/>
</dbReference>
<dbReference type="PANTHER" id="PTHR43065">
    <property type="entry name" value="SENSOR HISTIDINE KINASE"/>
    <property type="match status" value="1"/>
</dbReference>
<dbReference type="STRING" id="688269.Theth_1667"/>
<name>F7YVP9_9THEM</name>
<dbReference type="SUPFAM" id="SSF55781">
    <property type="entry name" value="GAF domain-like"/>
    <property type="match status" value="2"/>
</dbReference>
<evidence type="ECO:0000256" key="2">
    <source>
        <dbReference type="ARBA" id="ARBA00012438"/>
    </source>
</evidence>
<dbReference type="Gene3D" id="3.30.450.20">
    <property type="entry name" value="PAS domain"/>
    <property type="match status" value="1"/>
</dbReference>
<dbReference type="InterPro" id="IPR003018">
    <property type="entry name" value="GAF"/>
</dbReference>
<keyword evidence="5" id="KW-0547">Nucleotide-binding</keyword>
<evidence type="ECO:0000256" key="3">
    <source>
        <dbReference type="ARBA" id="ARBA00022553"/>
    </source>
</evidence>
<feature type="domain" description="Histidine kinase" evidence="9">
    <location>
        <begin position="673"/>
        <end position="880"/>
    </location>
</feature>
<dbReference type="NCBIfam" id="TIGR00229">
    <property type="entry name" value="sensory_box"/>
    <property type="match status" value="1"/>
</dbReference>
<dbReference type="SMART" id="SM00387">
    <property type="entry name" value="HATPase_c"/>
    <property type="match status" value="1"/>
</dbReference>
<dbReference type="Gene3D" id="3.30.450.40">
    <property type="match status" value="2"/>
</dbReference>
<dbReference type="SUPFAM" id="SSF55785">
    <property type="entry name" value="PYP-like sensor domain (PAS domain)"/>
    <property type="match status" value="1"/>
</dbReference>
<dbReference type="KEGG" id="tta:Theth_1667"/>
<dbReference type="InterPro" id="IPR000014">
    <property type="entry name" value="PAS"/>
</dbReference>
<dbReference type="SMART" id="SM00065">
    <property type="entry name" value="GAF"/>
    <property type="match status" value="2"/>
</dbReference>
<keyword evidence="8" id="KW-0902">Two-component regulatory system</keyword>
<dbReference type="HOGENOM" id="CLU_322055_0_0_0"/>
<dbReference type="InterPro" id="IPR036097">
    <property type="entry name" value="HisK_dim/P_sf"/>
</dbReference>
<evidence type="ECO:0000259" key="9">
    <source>
        <dbReference type="PROSITE" id="PS50109"/>
    </source>
</evidence>
<dbReference type="InterPro" id="IPR013767">
    <property type="entry name" value="PAS_fold"/>
</dbReference>
<dbReference type="Pfam" id="PF02518">
    <property type="entry name" value="HATPase_c"/>
    <property type="match status" value="1"/>
</dbReference>
<dbReference type="PANTHER" id="PTHR43065:SF10">
    <property type="entry name" value="PEROXIDE STRESS-ACTIVATED HISTIDINE KINASE MAK3"/>
    <property type="match status" value="1"/>
</dbReference>
<dbReference type="SMART" id="SM00091">
    <property type="entry name" value="PAS"/>
    <property type="match status" value="1"/>
</dbReference>
<comment type="catalytic activity">
    <reaction evidence="1">
        <text>ATP + protein L-histidine = ADP + protein N-phospho-L-histidine.</text>
        <dbReference type="EC" id="2.7.13.3"/>
    </reaction>
</comment>
<gene>
    <name evidence="11" type="ORF">Theth_1667</name>
</gene>
<keyword evidence="12" id="KW-1185">Reference proteome</keyword>
<dbReference type="Gene3D" id="1.10.287.130">
    <property type="match status" value="1"/>
</dbReference>
<keyword evidence="3" id="KW-0597">Phosphoprotein</keyword>
<dbReference type="PATRIC" id="fig|688269.3.peg.1714"/>
<dbReference type="Pfam" id="PF01590">
    <property type="entry name" value="GAF"/>
    <property type="match status" value="1"/>
</dbReference>
<sequence length="893" mass="102581">MRFFNLVFDFFENGYSSKAMCKVAEEIRQICQAEGCDIFLFENKKDELRLVGTTRDESLTGTTKVSIKELQADENREVYDLKLPGKLLGVVVLYKPKGTKVEDILEELSISLDWVQRYFQILDDCERYRNMTFLTELFYGCNNPLELKEQFTNQIAQILKAEVVMFFEKEDDNYVFSCGYGVDKGQLLTSMLPSSHPLVGKIAKEPDGILQTKPKIDFISFECKSMVATPVNLEDKLLGLLIVVNKIQPKGYRPSYSFDQTDLQILKEAARRFSLAFSRLIYQQNLAKQIETLKKYTQDYEKLIEEQRIYLKKMDLVHAISNAMRSSYDLTNVYKILLLGLTSGRSLGFNRAMLLIRNRKIDALEGKFWLGPLETDNIEQIWKEAERRALNYGDLSQYLREEAMMLDVSKGLTERIAGKLFFYKEHPIFERVVLRRKLIHVTPELAETLKNSIKDLLRLLDVDEFVVVPLIGKWDTIGVVILDNKFTKASITQTDIEILRLIADSAGLAIENAMNYEELRKKTESLEQQKNMIDYLRKFSESILQNLSTAVVVLDKSGKIIECNKMVESIFGLPREAVIGRTYDEFGPAYQDLFGVAMKVFETGEPISLSNYMVETVAGERYFDVKYSPMWENYGETLMGVIVTLDDVTEQYKMEQERKSKEKLILLGEVAARVAHELRNPITVLGGFLNRLKKNISDPVAREKYLEILSREIEHLQEIVNEILDFSKTSVKIDRVKFQLNELINEVIVLMNEKASKQGITIEFQPSPIPEIFADRNRIKRVLINLIQNAIEASPENGKVVVRTFYEQGKVITSVFNTGEPIKDEVARKLFTPFFTTKTYGTGLGLPICKKIVEDEHGGRIWVEPRLNGTEFFFELPVEKEGEDGKTSKDIGR</sequence>
<dbReference type="SUPFAM" id="SSF55874">
    <property type="entry name" value="ATPase domain of HSP90 chaperone/DNA topoisomerase II/histidine kinase"/>
    <property type="match status" value="1"/>
</dbReference>
<dbReference type="SUPFAM" id="SSF47384">
    <property type="entry name" value="Homodimeric domain of signal transducing histidine kinase"/>
    <property type="match status" value="1"/>
</dbReference>
<dbReference type="InterPro" id="IPR035965">
    <property type="entry name" value="PAS-like_dom_sf"/>
</dbReference>
<dbReference type="Pfam" id="PF00989">
    <property type="entry name" value="PAS"/>
    <property type="match status" value="1"/>
</dbReference>
<evidence type="ECO:0000256" key="6">
    <source>
        <dbReference type="ARBA" id="ARBA00022777"/>
    </source>
</evidence>
<dbReference type="Proteomes" id="UP000006804">
    <property type="component" value="Chromosome"/>
</dbReference>
<evidence type="ECO:0000259" key="10">
    <source>
        <dbReference type="PROSITE" id="PS50112"/>
    </source>
</evidence>
<evidence type="ECO:0000256" key="8">
    <source>
        <dbReference type="ARBA" id="ARBA00023012"/>
    </source>
</evidence>
<dbReference type="EC" id="2.7.13.3" evidence="2"/>
<dbReference type="InterPro" id="IPR003661">
    <property type="entry name" value="HisK_dim/P_dom"/>
</dbReference>
<dbReference type="GO" id="GO:0000155">
    <property type="term" value="F:phosphorelay sensor kinase activity"/>
    <property type="evidence" value="ECO:0007669"/>
    <property type="project" value="InterPro"/>
</dbReference>
<dbReference type="InterPro" id="IPR003594">
    <property type="entry name" value="HATPase_dom"/>
</dbReference>
<dbReference type="InterPro" id="IPR005467">
    <property type="entry name" value="His_kinase_dom"/>
</dbReference>
<dbReference type="GO" id="GO:0005524">
    <property type="term" value="F:ATP binding"/>
    <property type="evidence" value="ECO:0007669"/>
    <property type="project" value="UniProtKB-KW"/>
</dbReference>
<keyword evidence="7" id="KW-0067">ATP-binding</keyword>
<protein>
    <recommendedName>
        <fullName evidence="2">histidine kinase</fullName>
        <ecNumber evidence="2">2.7.13.3</ecNumber>
    </recommendedName>
</protein>
<dbReference type="Gene3D" id="3.30.565.10">
    <property type="entry name" value="Histidine kinase-like ATPase, C-terminal domain"/>
    <property type="match status" value="1"/>
</dbReference>
<evidence type="ECO:0000256" key="7">
    <source>
        <dbReference type="ARBA" id="ARBA00022840"/>
    </source>
</evidence>
<dbReference type="CDD" id="cd00130">
    <property type="entry name" value="PAS"/>
    <property type="match status" value="1"/>
</dbReference>
<accession>F7YVP9</accession>
<dbReference type="Pfam" id="PF00512">
    <property type="entry name" value="HisKA"/>
    <property type="match status" value="1"/>
</dbReference>
<evidence type="ECO:0000313" key="12">
    <source>
        <dbReference type="Proteomes" id="UP000006804"/>
    </source>
</evidence>
<evidence type="ECO:0000256" key="5">
    <source>
        <dbReference type="ARBA" id="ARBA00022741"/>
    </source>
</evidence>
<proteinExistence type="predicted"/>
<evidence type="ECO:0000256" key="4">
    <source>
        <dbReference type="ARBA" id="ARBA00022679"/>
    </source>
</evidence>
<dbReference type="eggNOG" id="COG5000">
    <property type="taxonomic scope" value="Bacteria"/>
</dbReference>
<dbReference type="RefSeq" id="WP_013932922.1">
    <property type="nucleotide sequence ID" value="NC_015707.1"/>
</dbReference>
<organism evidence="11 12">
    <name type="scientific">Pseudothermotoga thermarum DSM 5069</name>
    <dbReference type="NCBI Taxonomy" id="688269"/>
    <lineage>
        <taxon>Bacteria</taxon>
        <taxon>Thermotogati</taxon>
        <taxon>Thermotogota</taxon>
        <taxon>Thermotogae</taxon>
        <taxon>Thermotogales</taxon>
        <taxon>Thermotogaceae</taxon>
        <taxon>Pseudothermotoga</taxon>
    </lineage>
</organism>
<dbReference type="CDD" id="cd00082">
    <property type="entry name" value="HisKA"/>
    <property type="match status" value="1"/>
</dbReference>
<feature type="domain" description="PAS" evidence="10">
    <location>
        <begin position="536"/>
        <end position="588"/>
    </location>
</feature>
<keyword evidence="4" id="KW-0808">Transferase</keyword>
<dbReference type="InterPro" id="IPR036890">
    <property type="entry name" value="HATPase_C_sf"/>
</dbReference>
<dbReference type="PROSITE" id="PS50109">
    <property type="entry name" value="HIS_KIN"/>
    <property type="match status" value="1"/>
</dbReference>
<keyword evidence="6 11" id="KW-0418">Kinase</keyword>
<dbReference type="AlphaFoldDB" id="F7YVP9"/>
<evidence type="ECO:0000256" key="1">
    <source>
        <dbReference type="ARBA" id="ARBA00000085"/>
    </source>
</evidence>